<proteinExistence type="inferred from homology"/>
<evidence type="ECO:0000256" key="1">
    <source>
        <dbReference type="ARBA" id="ARBA00001974"/>
    </source>
</evidence>
<dbReference type="PRINTS" id="PR00420">
    <property type="entry name" value="RNGMNOXGNASE"/>
</dbReference>
<dbReference type="PROSITE" id="PS01304">
    <property type="entry name" value="UBIH"/>
    <property type="match status" value="1"/>
</dbReference>
<evidence type="ECO:0000256" key="11">
    <source>
        <dbReference type="HAMAP-Rule" id="MF_03193"/>
    </source>
</evidence>
<dbReference type="NCBIfam" id="TIGR01988">
    <property type="entry name" value="Ubi-OHases"/>
    <property type="match status" value="1"/>
</dbReference>
<feature type="region of interest" description="Disordered" evidence="12">
    <location>
        <begin position="150"/>
        <end position="171"/>
    </location>
</feature>
<evidence type="ECO:0000313" key="15">
    <source>
        <dbReference type="Proteomes" id="UP000701801"/>
    </source>
</evidence>
<dbReference type="Pfam" id="PF01494">
    <property type="entry name" value="FAD_binding_3"/>
    <property type="match status" value="1"/>
</dbReference>
<evidence type="ECO:0000313" key="14">
    <source>
        <dbReference type="EMBL" id="CAG8976554.1"/>
    </source>
</evidence>
<evidence type="ECO:0000256" key="7">
    <source>
        <dbReference type="ARBA" id="ARBA00023002"/>
    </source>
</evidence>
<evidence type="ECO:0000256" key="12">
    <source>
        <dbReference type="SAM" id="MobiDB-lite"/>
    </source>
</evidence>
<dbReference type="InterPro" id="IPR018168">
    <property type="entry name" value="Ubi_Hdrlase_CS"/>
</dbReference>
<dbReference type="Proteomes" id="UP000701801">
    <property type="component" value="Unassembled WGS sequence"/>
</dbReference>
<dbReference type="AlphaFoldDB" id="A0A9N9LQG5"/>
<keyword evidence="8 11" id="KW-0503">Monooxygenase</keyword>
<dbReference type="GO" id="GO:0031314">
    <property type="term" value="C:extrinsic component of mitochondrial inner membrane"/>
    <property type="evidence" value="ECO:0007669"/>
    <property type="project" value="UniProtKB-UniRule"/>
</dbReference>
<dbReference type="FunFam" id="3.50.50.60:FF:000021">
    <property type="entry name" value="Ubiquinone biosynthesis monooxygenase COQ6"/>
    <property type="match status" value="1"/>
</dbReference>
<keyword evidence="5 11" id="KW-0999">Mitochondrion inner membrane</keyword>
<dbReference type="HAMAP" id="MF_03193">
    <property type="entry name" value="COQ6_monooxygenase"/>
    <property type="match status" value="1"/>
</dbReference>
<comment type="catalytic activity">
    <reaction evidence="11">
        <text>a 2-methoxy-6-(all-trans-polyprenyl)phenol + 2 reduced [2Fe-2S]-[ferredoxin] + O2 + 2 H(+) = a 2-methoxy-6-(all-trans-polyprenyl)benzene-1,4-diol + 2 oxidized [2Fe-2S]-[ferredoxin] + H2O</text>
        <dbReference type="Rhea" id="RHEA:81183"/>
        <dbReference type="Rhea" id="RHEA-COMP:9551"/>
        <dbReference type="Rhea" id="RHEA-COMP:10000"/>
        <dbReference type="Rhea" id="RHEA-COMP:10001"/>
        <dbReference type="Rhea" id="RHEA-COMP:10858"/>
        <dbReference type="ChEBI" id="CHEBI:15377"/>
        <dbReference type="ChEBI" id="CHEBI:15378"/>
        <dbReference type="ChEBI" id="CHEBI:15379"/>
        <dbReference type="ChEBI" id="CHEBI:33737"/>
        <dbReference type="ChEBI" id="CHEBI:33738"/>
        <dbReference type="ChEBI" id="CHEBI:62731"/>
        <dbReference type="ChEBI" id="CHEBI:84166"/>
        <dbReference type="EC" id="1.14.15.46"/>
    </reaction>
</comment>
<evidence type="ECO:0000256" key="2">
    <source>
        <dbReference type="ARBA" id="ARBA00005349"/>
    </source>
</evidence>
<evidence type="ECO:0000256" key="5">
    <source>
        <dbReference type="ARBA" id="ARBA00022792"/>
    </source>
</evidence>
<dbReference type="FunFam" id="3.50.50.60:FF:000245">
    <property type="entry name" value="Ubiquinone biosynthesis monooxygenase COQ6, mitochondrial"/>
    <property type="match status" value="1"/>
</dbReference>
<evidence type="ECO:0000256" key="10">
    <source>
        <dbReference type="ARBA" id="ARBA00023136"/>
    </source>
</evidence>
<dbReference type="Gene3D" id="3.50.50.60">
    <property type="entry name" value="FAD/NAD(P)-binding domain"/>
    <property type="match status" value="2"/>
</dbReference>
<comment type="pathway">
    <text evidence="11">Cofactor biosynthesis; ubiquinone biosynthesis.</text>
</comment>
<organism evidence="14 15">
    <name type="scientific">Hymenoscyphus albidus</name>
    <dbReference type="NCBI Taxonomy" id="595503"/>
    <lineage>
        <taxon>Eukaryota</taxon>
        <taxon>Fungi</taxon>
        <taxon>Dikarya</taxon>
        <taxon>Ascomycota</taxon>
        <taxon>Pezizomycotina</taxon>
        <taxon>Leotiomycetes</taxon>
        <taxon>Helotiales</taxon>
        <taxon>Helotiaceae</taxon>
        <taxon>Hymenoscyphus</taxon>
    </lineage>
</organism>
<dbReference type="PANTHER" id="PTHR43876">
    <property type="entry name" value="UBIQUINONE BIOSYNTHESIS MONOOXYGENASE COQ6, MITOCHONDRIAL"/>
    <property type="match status" value="1"/>
</dbReference>
<dbReference type="SUPFAM" id="SSF51905">
    <property type="entry name" value="FAD/NAD(P)-binding domain"/>
    <property type="match status" value="1"/>
</dbReference>
<dbReference type="InterPro" id="IPR000689">
    <property type="entry name" value="UbQ_mOase_COQ6"/>
</dbReference>
<sequence length="511" mass="55120">MNPVLSSLRARQLSGVRCRTCARLLRREKRSFATASGAGDPEGDPEIYDVVCVGGGPAGLSLLAALRSHPTTSRLRLALIETQSLTPLRTFAPQPDSYSNRCSSLTPASVGFLDGIGAWRHVRRERVMSYGGMRVWDGVSGESIGFDVDGGGGGVEGVKEEREGTEGSNGGVVAYMNENVNLTSALLRRIEELGGVDILEGEKVEDIAFGEDTPTADLTSWPVITTSSGTRLAARLLVGADGANSPVRTFAGIESRGWDYNRVGLVATLKLSGPGWGGEGKKIAYQRFLPTGPVAMLPLPGNMSTLVWSTTPALAARLKSLSPEDFCAMVNAAFRLRTPDLKFLHTIEGGQKDEVSWRETHTKFSREQVPQDVVAVQPGSIASFPLKFRHADSYISQRIALVGDAAHSVHPLAGQGLNQGQGDVEALTQNIIYNVEHGADIGTRMNLEGYGKERYWRNHVLMGVVDKLHKLYATENLGVVRVRSLGLGIVDRLEGVKGWVMRRAAGERGLF</sequence>
<comment type="subcellular location">
    <subcellularLocation>
        <location evidence="11">Mitochondrion inner membrane</location>
        <topology evidence="11">Peripheral membrane protein</topology>
        <orientation evidence="11">Matrix side</orientation>
    </subcellularLocation>
</comment>
<dbReference type="EC" id="1.14.15.45" evidence="11"/>
<comment type="cofactor">
    <cofactor evidence="1 11">
        <name>FAD</name>
        <dbReference type="ChEBI" id="CHEBI:57692"/>
    </cofactor>
</comment>
<dbReference type="GO" id="GO:0016712">
    <property type="term" value="F:oxidoreductase activity, acting on paired donors, with incorporation or reduction of molecular oxygen, reduced flavin or flavoprotein as one donor, and incorporation of one atom of oxygen"/>
    <property type="evidence" value="ECO:0007669"/>
    <property type="project" value="UniProtKB-UniRule"/>
</dbReference>
<evidence type="ECO:0000256" key="6">
    <source>
        <dbReference type="ARBA" id="ARBA00022827"/>
    </source>
</evidence>
<keyword evidence="4 11" id="KW-0831">Ubiquinone biosynthesis</keyword>
<keyword evidence="7 11" id="KW-0560">Oxidoreductase</keyword>
<protein>
    <recommendedName>
        <fullName evidence="11">Ubiquinone biosynthesis monooxygenase COQ6, mitochondrial</fullName>
        <ecNumber evidence="11">1.14.15.45</ecNumber>
    </recommendedName>
    <alternativeName>
        <fullName evidence="11">2-methoxy-6-polyprenolphenol 4-hydroxylase</fullName>
        <ecNumber evidence="11">1.14.15.46</ecNumber>
    </alternativeName>
</protein>
<dbReference type="GO" id="GO:0120538">
    <property type="term" value="F:2-methoxy-6-polyprenolphenol 4-hydroxylase activity"/>
    <property type="evidence" value="ECO:0007669"/>
    <property type="project" value="UniProtKB-EC"/>
</dbReference>
<comment type="caution">
    <text evidence="14">The sequence shown here is derived from an EMBL/GenBank/DDBJ whole genome shotgun (WGS) entry which is preliminary data.</text>
</comment>
<comment type="catalytic activity">
    <reaction evidence="11">
        <text>a 4-hydroxy-3-(all-trans-polyprenyl)benzoate + 2 reduced [2Fe-2S]-[ferredoxin] + O2 + 2 H(+) = a 3,4-dihydroxy-5-(all-trans-polyprenyl)benzoate + 2 oxidized [2Fe-2S]-[ferredoxin] + H2O</text>
        <dbReference type="Rhea" id="RHEA:81195"/>
        <dbReference type="Rhea" id="RHEA-COMP:9514"/>
        <dbReference type="Rhea" id="RHEA-COMP:10000"/>
        <dbReference type="Rhea" id="RHEA-COMP:10001"/>
        <dbReference type="Rhea" id="RHEA-COMP:10930"/>
        <dbReference type="ChEBI" id="CHEBI:15377"/>
        <dbReference type="ChEBI" id="CHEBI:15378"/>
        <dbReference type="ChEBI" id="CHEBI:15379"/>
        <dbReference type="ChEBI" id="CHEBI:33737"/>
        <dbReference type="ChEBI" id="CHEBI:33738"/>
        <dbReference type="ChEBI" id="CHEBI:64694"/>
        <dbReference type="ChEBI" id="CHEBI:78396"/>
        <dbReference type="EC" id="1.14.15.45"/>
    </reaction>
</comment>
<feature type="domain" description="FAD-binding" evidence="13">
    <location>
        <begin position="48"/>
        <end position="436"/>
    </location>
</feature>
<dbReference type="GO" id="GO:0106364">
    <property type="term" value="F:4-hydroxy-3-all-trans-polyprenylbenzoate oxygenase activity"/>
    <property type="evidence" value="ECO:0007669"/>
    <property type="project" value="UniProtKB-EC"/>
</dbReference>
<evidence type="ECO:0000256" key="3">
    <source>
        <dbReference type="ARBA" id="ARBA00022630"/>
    </source>
</evidence>
<comment type="similarity">
    <text evidence="2 11">Belongs to the UbiH/COQ6 family.</text>
</comment>
<reference evidence="14" key="1">
    <citation type="submission" date="2021-07" db="EMBL/GenBank/DDBJ databases">
        <authorList>
            <person name="Durling M."/>
        </authorList>
    </citation>
    <scope>NUCLEOTIDE SEQUENCE</scope>
</reference>
<comment type="subunit">
    <text evidence="11">Component of a multi-subunit COQ enzyme complex, composed of at least COQ3, COQ4, COQ5, COQ6, COQ7 and COQ9.</text>
</comment>
<dbReference type="PANTHER" id="PTHR43876:SF7">
    <property type="entry name" value="UBIQUINONE BIOSYNTHESIS MONOOXYGENASE COQ6, MITOCHONDRIAL"/>
    <property type="match status" value="1"/>
</dbReference>
<gene>
    <name evidence="11" type="primary">COQ6</name>
    <name evidence="14" type="ORF">HYALB_00010196</name>
</gene>
<name>A0A9N9LQG5_9HELO</name>
<keyword evidence="6 11" id="KW-0274">FAD</keyword>
<comment type="function">
    <text evidence="11">FAD-dependent monooxygenase required for two non-consecutive steps during ubiquinone biosynthesis. Required for the C5-ring hydroxylation during ubiquinone biosynthesis by catalyzing the hydroxylation of 4-hydroxy-3-(all-trans-polyprenyl)benzoic acid to 3,4-dihydroxy-5-(all-trans-polyprenyl)benzoic acid. Also acts downstream of coq4, for the C1-hydroxylation during ubiquinone biosynthesis by catalyzing the hydroxylation of 2-methoxy-6-(all-trans-polyprenyl)phenol to 2-methoxy-6-(all-trans-polyprenyl)benzene-1,4-diol. The electrons required for the hydroxylation reaction are funneled indirectly to coq6 from NADPH via a ferredoxin/ferredoxin reductase system.</text>
</comment>
<dbReference type="OrthoDB" id="683240at2759"/>
<evidence type="ECO:0000256" key="9">
    <source>
        <dbReference type="ARBA" id="ARBA00023128"/>
    </source>
</evidence>
<dbReference type="InterPro" id="IPR010971">
    <property type="entry name" value="UbiH/COQ6"/>
</dbReference>
<keyword evidence="3 11" id="KW-0285">Flavoprotein</keyword>
<dbReference type="InterPro" id="IPR036188">
    <property type="entry name" value="FAD/NAD-bd_sf"/>
</dbReference>
<dbReference type="EMBL" id="CAJVRM010000182">
    <property type="protein sequence ID" value="CAG8976554.1"/>
    <property type="molecule type" value="Genomic_DNA"/>
</dbReference>
<evidence type="ECO:0000259" key="13">
    <source>
        <dbReference type="Pfam" id="PF01494"/>
    </source>
</evidence>
<keyword evidence="10 11" id="KW-0472">Membrane</keyword>
<keyword evidence="9 11" id="KW-0496">Mitochondrion</keyword>
<dbReference type="InterPro" id="IPR051205">
    <property type="entry name" value="UbiH/COQ6_monooxygenase"/>
</dbReference>
<dbReference type="EC" id="1.14.15.46" evidence="11"/>
<accession>A0A9N9LQG5</accession>
<dbReference type="GO" id="GO:0071949">
    <property type="term" value="F:FAD binding"/>
    <property type="evidence" value="ECO:0007669"/>
    <property type="project" value="InterPro"/>
</dbReference>
<dbReference type="InterPro" id="IPR002938">
    <property type="entry name" value="FAD-bd"/>
</dbReference>
<evidence type="ECO:0000256" key="4">
    <source>
        <dbReference type="ARBA" id="ARBA00022688"/>
    </source>
</evidence>
<keyword evidence="15" id="KW-1185">Reference proteome</keyword>
<evidence type="ECO:0000256" key="8">
    <source>
        <dbReference type="ARBA" id="ARBA00023033"/>
    </source>
</evidence>